<accession>A0AAW1VCI7</accession>
<dbReference type="AlphaFoldDB" id="A0AAW1VCI7"/>
<evidence type="ECO:0000313" key="3">
    <source>
        <dbReference type="Proteomes" id="UP001431783"/>
    </source>
</evidence>
<evidence type="ECO:0000313" key="2">
    <source>
        <dbReference type="EMBL" id="KAK9893119.1"/>
    </source>
</evidence>
<name>A0AAW1VCI7_9CUCU</name>
<protein>
    <submittedName>
        <fullName evidence="2">Uncharacterized protein</fullName>
    </submittedName>
</protein>
<dbReference type="EMBL" id="JARQZJ010000033">
    <property type="protein sequence ID" value="KAK9875238.1"/>
    <property type="molecule type" value="Genomic_DNA"/>
</dbReference>
<dbReference type="Proteomes" id="UP001431783">
    <property type="component" value="Unassembled WGS sequence"/>
</dbReference>
<proteinExistence type="predicted"/>
<evidence type="ECO:0000313" key="1">
    <source>
        <dbReference type="EMBL" id="KAK9875238.1"/>
    </source>
</evidence>
<comment type="caution">
    <text evidence="2">The sequence shown here is derived from an EMBL/GenBank/DDBJ whole genome shotgun (WGS) entry which is preliminary data.</text>
</comment>
<dbReference type="EMBL" id="JARQZJ010000150">
    <property type="protein sequence ID" value="KAK9893119.1"/>
    <property type="molecule type" value="Genomic_DNA"/>
</dbReference>
<reference evidence="2 3" key="1">
    <citation type="submission" date="2023-03" db="EMBL/GenBank/DDBJ databases">
        <title>Genome insight into feeding habits of ladybird beetles.</title>
        <authorList>
            <person name="Li H.-S."/>
            <person name="Huang Y.-H."/>
            <person name="Pang H."/>
        </authorList>
    </citation>
    <scope>NUCLEOTIDE SEQUENCE [LARGE SCALE GENOMIC DNA]</scope>
    <source>
        <strain evidence="2">SYSU_2023b</strain>
        <tissue evidence="2">Whole body</tissue>
    </source>
</reference>
<organism evidence="2 3">
    <name type="scientific">Henosepilachna vigintioctopunctata</name>
    <dbReference type="NCBI Taxonomy" id="420089"/>
    <lineage>
        <taxon>Eukaryota</taxon>
        <taxon>Metazoa</taxon>
        <taxon>Ecdysozoa</taxon>
        <taxon>Arthropoda</taxon>
        <taxon>Hexapoda</taxon>
        <taxon>Insecta</taxon>
        <taxon>Pterygota</taxon>
        <taxon>Neoptera</taxon>
        <taxon>Endopterygota</taxon>
        <taxon>Coleoptera</taxon>
        <taxon>Polyphaga</taxon>
        <taxon>Cucujiformia</taxon>
        <taxon>Coccinelloidea</taxon>
        <taxon>Coccinellidae</taxon>
        <taxon>Epilachninae</taxon>
        <taxon>Epilachnini</taxon>
        <taxon>Henosepilachna</taxon>
    </lineage>
</organism>
<gene>
    <name evidence="1" type="ORF">WA026_007633</name>
    <name evidence="2" type="ORF">WA026_023838</name>
</gene>
<keyword evidence="3" id="KW-1185">Reference proteome</keyword>
<sequence length="163" mass="17900">MEEDDFELINICNEVCADILSEFENDEECNSDDTDLAESSRKRNVLPIISESESSDSEDTILENEQNCSTSNWSQIDNNITVNPFLGNSGVKVFPRNAENISDVVDLFNSLRLMSKFVFLHGKGTNLPHNPQPGGPGCFILSGAYQSTCPAWVALPVAMLPPA</sequence>